<comment type="caution">
    <text evidence="1">The sequence shown here is derived from an EMBL/GenBank/DDBJ whole genome shotgun (WGS) entry which is preliminary data.</text>
</comment>
<name>A0AAD5PIU7_9FUNG</name>
<accession>A0AAD5PIU7</accession>
<protein>
    <submittedName>
        <fullName evidence="1">Uncharacterized protein</fullName>
    </submittedName>
</protein>
<gene>
    <name evidence="1" type="ORF">BDA99DRAFT_556217</name>
</gene>
<evidence type="ECO:0000313" key="1">
    <source>
        <dbReference type="EMBL" id="KAI9274837.1"/>
    </source>
</evidence>
<reference evidence="1" key="2">
    <citation type="submission" date="2023-02" db="EMBL/GenBank/DDBJ databases">
        <authorList>
            <consortium name="DOE Joint Genome Institute"/>
            <person name="Mondo S.J."/>
            <person name="Chang Y."/>
            <person name="Wang Y."/>
            <person name="Ahrendt S."/>
            <person name="Andreopoulos W."/>
            <person name="Barry K."/>
            <person name="Beard J."/>
            <person name="Benny G.L."/>
            <person name="Blankenship S."/>
            <person name="Bonito G."/>
            <person name="Cuomo C."/>
            <person name="Desiro A."/>
            <person name="Gervers K.A."/>
            <person name="Hundley H."/>
            <person name="Kuo A."/>
            <person name="LaButti K."/>
            <person name="Lang B.F."/>
            <person name="Lipzen A."/>
            <person name="O'Donnell K."/>
            <person name="Pangilinan J."/>
            <person name="Reynolds N."/>
            <person name="Sandor L."/>
            <person name="Smith M.W."/>
            <person name="Tsang A."/>
            <person name="Grigoriev I.V."/>
            <person name="Stajich J.E."/>
            <person name="Spatafora J.W."/>
        </authorList>
    </citation>
    <scope>NUCLEOTIDE SEQUENCE</scope>
    <source>
        <strain evidence="1">RSA 2281</strain>
    </source>
</reference>
<reference evidence="1" key="1">
    <citation type="journal article" date="2022" name="IScience">
        <title>Evolution of zygomycete secretomes and the origins of terrestrial fungal ecologies.</title>
        <authorList>
            <person name="Chang Y."/>
            <person name="Wang Y."/>
            <person name="Mondo S."/>
            <person name="Ahrendt S."/>
            <person name="Andreopoulos W."/>
            <person name="Barry K."/>
            <person name="Beard J."/>
            <person name="Benny G.L."/>
            <person name="Blankenship S."/>
            <person name="Bonito G."/>
            <person name="Cuomo C."/>
            <person name="Desiro A."/>
            <person name="Gervers K.A."/>
            <person name="Hundley H."/>
            <person name="Kuo A."/>
            <person name="LaButti K."/>
            <person name="Lang B.F."/>
            <person name="Lipzen A."/>
            <person name="O'Donnell K."/>
            <person name="Pangilinan J."/>
            <person name="Reynolds N."/>
            <person name="Sandor L."/>
            <person name="Smith M.E."/>
            <person name="Tsang A."/>
            <person name="Grigoriev I.V."/>
            <person name="Stajich J.E."/>
            <person name="Spatafora J.W."/>
        </authorList>
    </citation>
    <scope>NUCLEOTIDE SEQUENCE</scope>
    <source>
        <strain evidence="1">RSA 2281</strain>
    </source>
</reference>
<keyword evidence="2" id="KW-1185">Reference proteome</keyword>
<dbReference type="Proteomes" id="UP001209540">
    <property type="component" value="Unassembled WGS sequence"/>
</dbReference>
<proteinExistence type="predicted"/>
<dbReference type="AlphaFoldDB" id="A0AAD5PIU7"/>
<evidence type="ECO:0000313" key="2">
    <source>
        <dbReference type="Proteomes" id="UP001209540"/>
    </source>
</evidence>
<dbReference type="EMBL" id="JAIXMP010000004">
    <property type="protein sequence ID" value="KAI9274837.1"/>
    <property type="molecule type" value="Genomic_DNA"/>
</dbReference>
<sequence>MSRYCFRNTAAASSIDGSKLSRSAKSAVPASNELERPPREYSAVSALFDIVSGLSEPYAPVDPRVSSDGWEVPLSEQLPINLIITKQSPSVRQR</sequence>
<organism evidence="1 2">
    <name type="scientific">Phascolomyces articulosus</name>
    <dbReference type="NCBI Taxonomy" id="60185"/>
    <lineage>
        <taxon>Eukaryota</taxon>
        <taxon>Fungi</taxon>
        <taxon>Fungi incertae sedis</taxon>
        <taxon>Mucoromycota</taxon>
        <taxon>Mucoromycotina</taxon>
        <taxon>Mucoromycetes</taxon>
        <taxon>Mucorales</taxon>
        <taxon>Lichtheimiaceae</taxon>
        <taxon>Phascolomyces</taxon>
    </lineage>
</organism>